<evidence type="ECO:0000256" key="11">
    <source>
        <dbReference type="ARBA" id="ARBA00023136"/>
    </source>
</evidence>
<feature type="transmembrane region" description="Helical" evidence="14">
    <location>
        <begin position="502"/>
        <end position="528"/>
    </location>
</feature>
<evidence type="ECO:0000256" key="8">
    <source>
        <dbReference type="ARBA" id="ARBA00022840"/>
    </source>
</evidence>
<dbReference type="SMART" id="SM00382">
    <property type="entry name" value="AAA"/>
    <property type="match status" value="2"/>
</dbReference>
<keyword evidence="10 14" id="KW-1133">Transmembrane helix</keyword>
<sequence>MIGSADGVFCVAVDGRPLASASCGRLLASQGTRVLQLIAVPPQRITHGSRHRRRIAAWLLIVHVMLAAIATATAVATLVVVFKHPFMAALIVRGSLDAVSWWFYAAVLLYESSRARYRQSRFLVLVVVFIAIYGLLGILYDDNALLWTRYPVVAKLRSVEDAMVYGLAVLAVTRHAIQHYESTSSESQPSKFSSSLGGKILRPSPFDRTGWLSRISYWWISPFIALGQVRRLEIDDIPELPKEDATALAAKKFKQALERELQQAGPQNASFLRVARRLYGWEVLCFAAWSTLNKCIGLASPLLIKLFLDWADESQPQLPKGYALAGAMVLRSMVASVSGTQYGLAWKRFDLRVRAGVISAIYNRSLTLSTSAKRRYGLGRITNLISVDLGRLVGMPNTVFDMFLIPGEIVFALFLLSNEVSYAFVAGLVVLGVMLPVQTLLGGKIQSVTKFMLQYRDERVNLTAECLKAIKTIKLLAWVDVYLAKVDAYRQLEMGRLAVRKYLDALCVFFWASTPVIVQTSVFATVIYSGHDITAANAFTAVSLLDRLIFPMNYFPWIINGFLEARVSALRIRDFLFAWNDHDGVFIQPSILPPKPKSERQDAVEKRVVKVSDCIFVWGKQADERENDESDDVTAPLMPEASPTSAMTSSSFELSIEELMLKPNRDYVVCSPVGAGKSSLLLALLGEMRRQSGEFGVLRPRASYAPQTPWLFRATVRQNITMCSSADGEDQVDEDLYRHVLQVCELDHDLEKRPLFDRTLVSENGNNFSGGQKLRINLARALYQRTSLYLLDDPLSGLDAKTAARIITNCFRSEKERQRVFPPGATVVLVTHSIHLLELFPRSVEVIVMDNGSIVESGSYDALLRPDSQSTRLQSMLRDRRDTRRQESDETVSDQDALHESTLSASGAETNKPEASEPGADEKHAEEHREGGVVNIHVWKAYATSIGWPLALLILVSITVMQLSRNGLDWWIGVYTNSHNVKPVVFANTLLWITAVNCTSVFFRSFLFASGGLRAAKSLYEKLVTSVFHAPLCFFDETPVGRILNRLSGDAYSVDESLPFILNIFLKDFADVVGALVILFYGNKFVLLLLVPLSIVYFFLQQSYRPTARHIRRLDSVTQSPILNMFTETLDGLYVIRAMKLESAYVRAYESCLNLSQRMSFLGANTGSWFGIRLDMLGVCVTSFVAIFAVAEFQFTGAVNPGILGLTLTYALPIVSKLNAVLGSFIDTEQQMIAVERVKEYVGLPAEDTVVSQPRHATLPSSASLRSSAWPSHGQIDVHGLTVTYRTSTTTVAALSDINCAIQAGEKIGICGRTGAGKSTFLNVLFRAVAWTNGDIFVDGINLASLSLYQLRSRLTYIPQEIVLFSGTVRSNLDPDDHFDAYALWTCLTKCGLDVVVSKLPRGLESIIEPGEATFSLGQSQLLCIARALLRPSKVLCIDEATSSIDHETDKIVSTMIRKEFGGSTVLTVAHRIETIMSCDRVLVFDQGRIVESGNPTELAANPETFFHTLANGSESALL</sequence>
<dbReference type="EC" id="7.6.2.2" evidence="3"/>
<accession>K3WUY0</accession>
<keyword evidence="4" id="KW-0813">Transport</keyword>
<feature type="domain" description="ABC transporter" evidence="15">
    <location>
        <begin position="1278"/>
        <end position="1512"/>
    </location>
</feature>
<dbReference type="PANTHER" id="PTHR24223:SF441">
    <property type="match status" value="1"/>
</dbReference>
<evidence type="ECO:0000256" key="12">
    <source>
        <dbReference type="ARBA" id="ARBA00034018"/>
    </source>
</evidence>
<dbReference type="FunFam" id="1.20.1560.10:FF:000013">
    <property type="entry name" value="ABC transporter C family member 2"/>
    <property type="match status" value="1"/>
</dbReference>
<feature type="transmembrane region" description="Helical" evidence="14">
    <location>
        <begin position="984"/>
        <end position="1007"/>
    </location>
</feature>
<dbReference type="Proteomes" id="UP000019132">
    <property type="component" value="Unassembled WGS sequence"/>
</dbReference>
<dbReference type="FunFam" id="1.20.1560.10:FF:000037">
    <property type="entry name" value="ATP-binding cassette subfamily C member 10"/>
    <property type="match status" value="1"/>
</dbReference>
<feature type="compositionally biased region" description="Basic and acidic residues" evidence="13">
    <location>
        <begin position="911"/>
        <end position="927"/>
    </location>
</feature>
<evidence type="ECO:0000256" key="13">
    <source>
        <dbReference type="SAM" id="MobiDB-lite"/>
    </source>
</evidence>
<dbReference type="CDD" id="cd18598">
    <property type="entry name" value="ABC_6TM_MRP7_D1_like"/>
    <property type="match status" value="1"/>
</dbReference>
<dbReference type="Gene3D" id="1.20.1560.10">
    <property type="entry name" value="ABC transporter type 1, transmembrane domain"/>
    <property type="match status" value="2"/>
</dbReference>
<dbReference type="HOGENOM" id="CLU_000604_27_1_1"/>
<dbReference type="InterPro" id="IPR017871">
    <property type="entry name" value="ABC_transporter-like_CS"/>
</dbReference>
<comment type="similarity">
    <text evidence="2">Belongs to the ABC transporter superfamily. ABCC family. Conjugate transporter (TC 3.A.1.208) subfamily.</text>
</comment>
<dbReference type="InterPro" id="IPR003593">
    <property type="entry name" value="AAA+_ATPase"/>
</dbReference>
<dbReference type="Pfam" id="PF00664">
    <property type="entry name" value="ABC_membrane"/>
    <property type="match status" value="2"/>
</dbReference>
<evidence type="ECO:0000256" key="1">
    <source>
        <dbReference type="ARBA" id="ARBA00004141"/>
    </source>
</evidence>
<keyword evidence="18" id="KW-1185">Reference proteome</keyword>
<dbReference type="PROSITE" id="PS50893">
    <property type="entry name" value="ABC_TRANSPORTER_2"/>
    <property type="match status" value="2"/>
</dbReference>
<dbReference type="InterPro" id="IPR003439">
    <property type="entry name" value="ABC_transporter-like_ATP-bd"/>
</dbReference>
<name>K3WUY0_GLOUD</name>
<dbReference type="InterPro" id="IPR011527">
    <property type="entry name" value="ABC1_TM_dom"/>
</dbReference>
<dbReference type="InterPro" id="IPR050173">
    <property type="entry name" value="ABC_transporter_C-like"/>
</dbReference>
<feature type="transmembrane region" description="Helical" evidence="14">
    <location>
        <begin position="55"/>
        <end position="80"/>
    </location>
</feature>
<evidence type="ECO:0000256" key="5">
    <source>
        <dbReference type="ARBA" id="ARBA00022692"/>
    </source>
</evidence>
<keyword evidence="6" id="KW-0677">Repeat</keyword>
<protein>
    <recommendedName>
        <fullName evidence="3">ABC-type xenobiotic transporter</fullName>
        <ecNumber evidence="3">7.6.2.2</ecNumber>
    </recommendedName>
</protein>
<dbReference type="InParanoid" id="K3WUY0"/>
<reference evidence="18" key="2">
    <citation type="submission" date="2010-04" db="EMBL/GenBank/DDBJ databases">
        <authorList>
            <person name="Buell R."/>
            <person name="Hamilton J."/>
            <person name="Hostetler J."/>
        </authorList>
    </citation>
    <scope>NUCLEOTIDE SEQUENCE [LARGE SCALE GENOMIC DNA]</scope>
    <source>
        <strain evidence="18">DAOM:BR144</strain>
    </source>
</reference>
<feature type="compositionally biased region" description="Basic and acidic residues" evidence="13">
    <location>
        <begin position="877"/>
        <end position="888"/>
    </location>
</feature>
<dbReference type="CDD" id="cd03244">
    <property type="entry name" value="ABCC_MRP_domain2"/>
    <property type="match status" value="1"/>
</dbReference>
<feature type="domain" description="ABC transmembrane type-1" evidence="16">
    <location>
        <begin position="943"/>
        <end position="1230"/>
    </location>
</feature>
<dbReference type="VEuPathDB" id="FungiDB:PYU1_G008759"/>
<dbReference type="SUPFAM" id="SSF52540">
    <property type="entry name" value="P-loop containing nucleoside triphosphate hydrolases"/>
    <property type="match status" value="2"/>
</dbReference>
<evidence type="ECO:0000256" key="10">
    <source>
        <dbReference type="ARBA" id="ARBA00022989"/>
    </source>
</evidence>
<evidence type="ECO:0000256" key="3">
    <source>
        <dbReference type="ARBA" id="ARBA00012191"/>
    </source>
</evidence>
<feature type="transmembrane region" description="Helical" evidence="14">
    <location>
        <begin position="422"/>
        <end position="443"/>
    </location>
</feature>
<dbReference type="PROSITE" id="PS00211">
    <property type="entry name" value="ABC_TRANSPORTER_1"/>
    <property type="match status" value="1"/>
</dbReference>
<feature type="domain" description="ABC transmembrane type-1" evidence="16">
    <location>
        <begin position="290"/>
        <end position="564"/>
    </location>
</feature>
<keyword evidence="8" id="KW-0067">ATP-binding</keyword>
<dbReference type="InterPro" id="IPR036640">
    <property type="entry name" value="ABC1_TM_sf"/>
</dbReference>
<comment type="catalytic activity">
    <reaction evidence="12">
        <text>ATP + H2O + xenobioticSide 1 = ADP + phosphate + xenobioticSide 2.</text>
        <dbReference type="EC" id="7.6.2.2"/>
    </reaction>
</comment>
<dbReference type="Gene3D" id="3.40.50.300">
    <property type="entry name" value="P-loop containing nucleotide triphosphate hydrolases"/>
    <property type="match status" value="2"/>
</dbReference>
<dbReference type="CDD" id="cd18605">
    <property type="entry name" value="ABC_6TM_MRP7_D2_like"/>
    <property type="match status" value="1"/>
</dbReference>
<evidence type="ECO:0000259" key="16">
    <source>
        <dbReference type="PROSITE" id="PS50929"/>
    </source>
</evidence>
<organism evidence="17 18">
    <name type="scientific">Globisporangium ultimum (strain ATCC 200006 / CBS 805.95 / DAOM BR144)</name>
    <name type="common">Pythium ultimum</name>
    <dbReference type="NCBI Taxonomy" id="431595"/>
    <lineage>
        <taxon>Eukaryota</taxon>
        <taxon>Sar</taxon>
        <taxon>Stramenopiles</taxon>
        <taxon>Oomycota</taxon>
        <taxon>Peronosporomycetes</taxon>
        <taxon>Pythiales</taxon>
        <taxon>Pythiaceae</taxon>
        <taxon>Globisporangium</taxon>
    </lineage>
</organism>
<proteinExistence type="inferred from homology"/>
<reference evidence="17" key="3">
    <citation type="submission" date="2015-02" db="UniProtKB">
        <authorList>
            <consortium name="EnsemblProtists"/>
        </authorList>
    </citation>
    <scope>IDENTIFICATION</scope>
    <source>
        <strain evidence="17">DAOM BR144</strain>
    </source>
</reference>
<dbReference type="EMBL" id="GL376558">
    <property type="status" value="NOT_ANNOTATED_CDS"/>
    <property type="molecule type" value="Genomic_DNA"/>
</dbReference>
<keyword evidence="7" id="KW-0547">Nucleotide-binding</keyword>
<keyword evidence="9" id="KW-1278">Translocase</keyword>
<dbReference type="EnsemblProtists" id="PYU1_T008777">
    <property type="protein sequence ID" value="PYU1_T008777"/>
    <property type="gene ID" value="PYU1_G008759"/>
</dbReference>
<evidence type="ECO:0000313" key="17">
    <source>
        <dbReference type="EnsemblProtists" id="PYU1_T008777"/>
    </source>
</evidence>
<feature type="domain" description="ABC transporter" evidence="15">
    <location>
        <begin position="628"/>
        <end position="876"/>
    </location>
</feature>
<dbReference type="GO" id="GO:0016887">
    <property type="term" value="F:ATP hydrolysis activity"/>
    <property type="evidence" value="ECO:0007669"/>
    <property type="project" value="InterPro"/>
</dbReference>
<comment type="subcellular location">
    <subcellularLocation>
        <location evidence="1">Membrane</location>
        <topology evidence="1">Multi-pass membrane protein</topology>
    </subcellularLocation>
</comment>
<evidence type="ECO:0000256" key="2">
    <source>
        <dbReference type="ARBA" id="ARBA00009726"/>
    </source>
</evidence>
<dbReference type="OMA" id="WHVWKAY"/>
<reference evidence="18" key="1">
    <citation type="journal article" date="2010" name="Genome Biol.">
        <title>Genome sequence of the necrotrophic plant pathogen Pythium ultimum reveals original pathogenicity mechanisms and effector repertoire.</title>
        <authorList>
            <person name="Levesque C.A."/>
            <person name="Brouwer H."/>
            <person name="Cano L."/>
            <person name="Hamilton J.P."/>
            <person name="Holt C."/>
            <person name="Huitema E."/>
            <person name="Raffaele S."/>
            <person name="Robideau G.P."/>
            <person name="Thines M."/>
            <person name="Win J."/>
            <person name="Zerillo M.M."/>
            <person name="Beakes G.W."/>
            <person name="Boore J.L."/>
            <person name="Busam D."/>
            <person name="Dumas B."/>
            <person name="Ferriera S."/>
            <person name="Fuerstenberg S.I."/>
            <person name="Gachon C.M."/>
            <person name="Gaulin E."/>
            <person name="Govers F."/>
            <person name="Grenville-Briggs L."/>
            <person name="Horner N."/>
            <person name="Hostetler J."/>
            <person name="Jiang R.H."/>
            <person name="Johnson J."/>
            <person name="Krajaejun T."/>
            <person name="Lin H."/>
            <person name="Meijer H.J."/>
            <person name="Moore B."/>
            <person name="Morris P."/>
            <person name="Phuntmart V."/>
            <person name="Puiu D."/>
            <person name="Shetty J."/>
            <person name="Stajich J.E."/>
            <person name="Tripathy S."/>
            <person name="Wawra S."/>
            <person name="van West P."/>
            <person name="Whitty B.R."/>
            <person name="Coutinho P.M."/>
            <person name="Henrissat B."/>
            <person name="Martin F."/>
            <person name="Thomas P.D."/>
            <person name="Tyler B.M."/>
            <person name="De Vries R.P."/>
            <person name="Kamoun S."/>
            <person name="Yandell M."/>
            <person name="Tisserat N."/>
            <person name="Buell C.R."/>
        </authorList>
    </citation>
    <scope>NUCLEOTIDE SEQUENCE</scope>
    <source>
        <strain evidence="18">DAOM:BR144</strain>
    </source>
</reference>
<dbReference type="GO" id="GO:0016020">
    <property type="term" value="C:membrane"/>
    <property type="evidence" value="ECO:0007669"/>
    <property type="project" value="UniProtKB-SubCell"/>
</dbReference>
<dbReference type="Pfam" id="PF00005">
    <property type="entry name" value="ABC_tran"/>
    <property type="match status" value="2"/>
</dbReference>
<evidence type="ECO:0000256" key="14">
    <source>
        <dbReference type="SAM" id="Phobius"/>
    </source>
</evidence>
<evidence type="ECO:0000313" key="18">
    <source>
        <dbReference type="Proteomes" id="UP000019132"/>
    </source>
</evidence>
<dbReference type="GO" id="GO:0008559">
    <property type="term" value="F:ABC-type xenobiotic transporter activity"/>
    <property type="evidence" value="ECO:0007669"/>
    <property type="project" value="UniProtKB-EC"/>
</dbReference>
<keyword evidence="5 14" id="KW-0812">Transmembrane</keyword>
<dbReference type="GO" id="GO:0005524">
    <property type="term" value="F:ATP binding"/>
    <property type="evidence" value="ECO:0007669"/>
    <property type="project" value="UniProtKB-KW"/>
</dbReference>
<dbReference type="SUPFAM" id="SSF90123">
    <property type="entry name" value="ABC transporter transmembrane region"/>
    <property type="match status" value="2"/>
</dbReference>
<feature type="transmembrane region" description="Helical" evidence="14">
    <location>
        <begin position="122"/>
        <end position="140"/>
    </location>
</feature>
<evidence type="ECO:0000256" key="6">
    <source>
        <dbReference type="ARBA" id="ARBA00022737"/>
    </source>
</evidence>
<dbReference type="eggNOG" id="KOG0054">
    <property type="taxonomic scope" value="Eukaryota"/>
</dbReference>
<feature type="region of interest" description="Disordered" evidence="13">
    <location>
        <begin position="871"/>
        <end position="927"/>
    </location>
</feature>
<feature type="transmembrane region" description="Helical" evidence="14">
    <location>
        <begin position="1072"/>
        <end position="1100"/>
    </location>
</feature>
<dbReference type="PANTHER" id="PTHR24223">
    <property type="entry name" value="ATP-BINDING CASSETTE SUB-FAMILY C"/>
    <property type="match status" value="1"/>
</dbReference>
<evidence type="ECO:0000256" key="7">
    <source>
        <dbReference type="ARBA" id="ARBA00022741"/>
    </source>
</evidence>
<evidence type="ECO:0000256" key="4">
    <source>
        <dbReference type="ARBA" id="ARBA00022448"/>
    </source>
</evidence>
<evidence type="ECO:0000259" key="15">
    <source>
        <dbReference type="PROSITE" id="PS50893"/>
    </source>
</evidence>
<dbReference type="STRING" id="431595.K3WUY0"/>
<feature type="transmembrane region" description="Helical" evidence="14">
    <location>
        <begin position="86"/>
        <end position="110"/>
    </location>
</feature>
<dbReference type="InterPro" id="IPR027417">
    <property type="entry name" value="P-loop_NTPase"/>
</dbReference>
<feature type="region of interest" description="Disordered" evidence="13">
    <location>
        <begin position="625"/>
        <end position="645"/>
    </location>
</feature>
<feature type="transmembrane region" description="Helical" evidence="14">
    <location>
        <begin position="946"/>
        <end position="964"/>
    </location>
</feature>
<dbReference type="FunFam" id="3.40.50.300:FF:000838">
    <property type="entry name" value="ABC multidrug transporter (Eurofung)"/>
    <property type="match status" value="1"/>
</dbReference>
<evidence type="ECO:0000256" key="9">
    <source>
        <dbReference type="ARBA" id="ARBA00022967"/>
    </source>
</evidence>
<keyword evidence="11 14" id="KW-0472">Membrane</keyword>
<dbReference type="PROSITE" id="PS50929">
    <property type="entry name" value="ABC_TM1F"/>
    <property type="match status" value="2"/>
</dbReference>